<reference evidence="1 2" key="1">
    <citation type="journal article" date="2019" name="Sci. Rep.">
        <title>Orb-weaving spider Araneus ventricosus genome elucidates the spidroin gene catalogue.</title>
        <authorList>
            <person name="Kono N."/>
            <person name="Nakamura H."/>
            <person name="Ohtoshi R."/>
            <person name="Moran D.A.P."/>
            <person name="Shinohara A."/>
            <person name="Yoshida Y."/>
            <person name="Fujiwara M."/>
            <person name="Mori M."/>
            <person name="Tomita M."/>
            <person name="Arakawa K."/>
        </authorList>
    </citation>
    <scope>NUCLEOTIDE SEQUENCE [LARGE SCALE GENOMIC DNA]</scope>
</reference>
<proteinExistence type="predicted"/>
<dbReference type="Gene3D" id="2.60.40.640">
    <property type="match status" value="1"/>
</dbReference>
<dbReference type="InterPro" id="IPR014752">
    <property type="entry name" value="Arrestin-like_C"/>
</dbReference>
<dbReference type="AlphaFoldDB" id="A0A4Y2Q5G6"/>
<evidence type="ECO:0000313" key="1">
    <source>
        <dbReference type="EMBL" id="GBN57526.1"/>
    </source>
</evidence>
<sequence>MTFFKIHRYWFDVFIVVTKISDATQKENLGIIVQYKVKVKLCLGPLGGWLQRDFPQIVFVKPKQKNLSEHVLCHLTPDQLVLIEHNFNSSTTETDAVESKEETTELPTKFSTNYDSELKSILYKAAFILSNILKNAPVLQCKWPPTAEDLNEVNIEKIMPSLLFKFLAWSVRETDNLVTNTFVNISKNIKRKLFSVAQDLIYISSASRKQTPKHLSLAMAVRHVTRSARIINILNGLGHCISHSAVLKYDTELAEMQLNSVDCFPVGIVSSKFATFVWDNIDLCEETVTGHGTTHSTNGIIVQSKLPSD</sequence>
<dbReference type="Proteomes" id="UP000499080">
    <property type="component" value="Unassembled WGS sequence"/>
</dbReference>
<dbReference type="PANTHER" id="PTHR46704">
    <property type="entry name" value="CXC DOMAIN-CONTAINING PROTEIN-RELATED"/>
    <property type="match status" value="1"/>
</dbReference>
<organism evidence="1 2">
    <name type="scientific">Araneus ventricosus</name>
    <name type="common">Orbweaver spider</name>
    <name type="synonym">Epeira ventricosa</name>
    <dbReference type="NCBI Taxonomy" id="182803"/>
    <lineage>
        <taxon>Eukaryota</taxon>
        <taxon>Metazoa</taxon>
        <taxon>Ecdysozoa</taxon>
        <taxon>Arthropoda</taxon>
        <taxon>Chelicerata</taxon>
        <taxon>Arachnida</taxon>
        <taxon>Araneae</taxon>
        <taxon>Araneomorphae</taxon>
        <taxon>Entelegynae</taxon>
        <taxon>Araneoidea</taxon>
        <taxon>Araneidae</taxon>
        <taxon>Araneus</taxon>
    </lineage>
</organism>
<keyword evidence="2" id="KW-1185">Reference proteome</keyword>
<evidence type="ECO:0000313" key="2">
    <source>
        <dbReference type="Proteomes" id="UP000499080"/>
    </source>
</evidence>
<gene>
    <name evidence="1" type="ORF">AVEN_86568_1</name>
</gene>
<dbReference type="OrthoDB" id="8060926at2759"/>
<dbReference type="PANTHER" id="PTHR46704:SF9">
    <property type="entry name" value="BHLH DOMAIN-CONTAINING PROTEIN"/>
    <property type="match status" value="1"/>
</dbReference>
<protein>
    <submittedName>
        <fullName evidence="1">Uncharacterized protein</fullName>
    </submittedName>
</protein>
<dbReference type="EMBL" id="BGPR01012761">
    <property type="protein sequence ID" value="GBN57526.1"/>
    <property type="molecule type" value="Genomic_DNA"/>
</dbReference>
<accession>A0A4Y2Q5G6</accession>
<comment type="caution">
    <text evidence="1">The sequence shown here is derived from an EMBL/GenBank/DDBJ whole genome shotgun (WGS) entry which is preliminary data.</text>
</comment>
<name>A0A4Y2Q5G6_ARAVE</name>